<sequence length="173" mass="19286">MGVSVITKVALVATSLGGLAGSGYFFRDNLRDAVQSQISKWIGTSSPKVIVEYVYGNKENDSKVTCEQILEKKASAVKLNEKDCQNLLSNMWKKQSIEQRPEILVKVNKKHLKDIFGEKVYSSFEISDSGENVVKITKDSHKCNLLGEEKDHITLSCDKNLTPTDLSNNSQYP</sequence>
<keyword evidence="1" id="KW-0472">Membrane</keyword>
<keyword evidence="3" id="KW-1185">Reference proteome</keyword>
<dbReference type="KEGG" id="mss:MSU_0115"/>
<name>F0QQ89_MYCSL</name>
<gene>
    <name evidence="2" type="ordered locus">MSU_0115</name>
</gene>
<proteinExistence type="predicted"/>
<organism evidence="2 3">
    <name type="scientific">Mycoplasma suis (strain Illinois)</name>
    <dbReference type="NCBI Taxonomy" id="768700"/>
    <lineage>
        <taxon>Bacteria</taxon>
        <taxon>Bacillati</taxon>
        <taxon>Mycoplasmatota</taxon>
        <taxon>Mollicutes</taxon>
        <taxon>Mycoplasmataceae</taxon>
        <taxon>Mycoplasma</taxon>
    </lineage>
</organism>
<dbReference type="RefSeq" id="WP_013609623.1">
    <property type="nucleotide sequence ID" value="NC_015155.1"/>
</dbReference>
<accession>F0QQ89</accession>
<dbReference type="Proteomes" id="UP000007484">
    <property type="component" value="Chromosome"/>
</dbReference>
<evidence type="ECO:0000313" key="2">
    <source>
        <dbReference type="EMBL" id="ADX97659.1"/>
    </source>
</evidence>
<evidence type="ECO:0000313" key="3">
    <source>
        <dbReference type="Proteomes" id="UP000007484"/>
    </source>
</evidence>
<evidence type="ECO:0000256" key="1">
    <source>
        <dbReference type="SAM" id="Phobius"/>
    </source>
</evidence>
<reference evidence="2 3" key="1">
    <citation type="journal article" date="2011" name="J. Bacteriol.">
        <title>Complete genome sequences of two hemotropic Mycoplasmas, Mycoplasma haemofelis strain Ohio2 and Mycoplasma suis strain Illinois.</title>
        <authorList>
            <person name="Messick J.B."/>
            <person name="Santos A.P."/>
            <person name="Guimaraes A.M."/>
        </authorList>
    </citation>
    <scope>NUCLEOTIDE SEQUENCE [LARGE SCALE GENOMIC DNA]</scope>
    <source>
        <strain evidence="2 3">Illinois</strain>
    </source>
</reference>
<keyword evidence="1" id="KW-1133">Transmembrane helix</keyword>
<dbReference type="AlphaFoldDB" id="F0QQ89"/>
<dbReference type="STRING" id="768700.MSU_0115"/>
<protein>
    <submittedName>
        <fullName evidence="2">Uncharacterized protein</fullName>
    </submittedName>
</protein>
<dbReference type="EMBL" id="CP002525">
    <property type="protein sequence ID" value="ADX97659.1"/>
    <property type="molecule type" value="Genomic_DNA"/>
</dbReference>
<keyword evidence="1" id="KW-0812">Transmembrane</keyword>
<dbReference type="HOGENOM" id="CLU_126520_0_0_14"/>
<feature type="transmembrane region" description="Helical" evidence="1">
    <location>
        <begin position="6"/>
        <end position="26"/>
    </location>
</feature>